<gene>
    <name evidence="1" type="primary">ylxH_2</name>
    <name evidence="1" type="ORF">Enr10x_51030</name>
</gene>
<accession>A0A518ADR8</accession>
<dbReference type="Proteomes" id="UP000315647">
    <property type="component" value="Chromosome"/>
</dbReference>
<organism evidence="1 2">
    <name type="scientific">Gimesia panareensis</name>
    <dbReference type="NCBI Taxonomy" id="2527978"/>
    <lineage>
        <taxon>Bacteria</taxon>
        <taxon>Pseudomonadati</taxon>
        <taxon>Planctomycetota</taxon>
        <taxon>Planctomycetia</taxon>
        <taxon>Planctomycetales</taxon>
        <taxon>Planctomycetaceae</taxon>
        <taxon>Gimesia</taxon>
    </lineage>
</organism>
<evidence type="ECO:0000313" key="1">
    <source>
        <dbReference type="EMBL" id="QDT29748.1"/>
    </source>
</evidence>
<proteinExistence type="predicted"/>
<dbReference type="Gene3D" id="3.40.50.300">
    <property type="entry name" value="P-loop containing nucleotide triphosphate hydrolases"/>
    <property type="match status" value="1"/>
</dbReference>
<dbReference type="InterPro" id="IPR033756">
    <property type="entry name" value="YlxH/NBP35"/>
</dbReference>
<sequence>MAPAVNEFNFDHADLQSGLPADPHEISAGSSRGDQAKVLRGLMEQRQPGIIEKTNTSRCRTLAVCSGKGGVGKSVISLNLALALAKTGASVCLMDINLALGNIDLLCRLNGYWNLSHVVSGARSLKEIQLEGPLGINVITGASGLTDLADCSEAVRKDVLGQMQELEATHDYLILDNGTGIHRSIRQFVTTADDVLIVTTPEPTAIADAYATIKSLSTIESLKIQALVNQCTSLDQGEKVFQQLKKTTELFLHTGLNQAGQIPHDLQVVQSVYDRDPLVLSHPHSPAAEAIFRLARHVIDVRKTNEQPNKQESYFPRLWQRLLGEAA</sequence>
<dbReference type="RefSeq" id="WP_145114089.1">
    <property type="nucleotide sequence ID" value="NZ_CP036277.1"/>
</dbReference>
<keyword evidence="2" id="KW-1185">Reference proteome</keyword>
<name>A0A517QDP0_9PLAN</name>
<protein>
    <submittedName>
        <fullName evidence="1">Flagellum site-determining protein YlxH</fullName>
    </submittedName>
</protein>
<dbReference type="InterPro" id="IPR050625">
    <property type="entry name" value="ParA/MinD_ATPase"/>
</dbReference>
<reference evidence="1 2" key="1">
    <citation type="submission" date="2019-03" db="EMBL/GenBank/DDBJ databases">
        <title>Deep-cultivation of Planctomycetes and their phenomic and genomic characterization uncovers novel biology.</title>
        <authorList>
            <person name="Wiegand S."/>
            <person name="Jogler M."/>
            <person name="Boedeker C."/>
            <person name="Pinto D."/>
            <person name="Vollmers J."/>
            <person name="Rivas-Marin E."/>
            <person name="Kohn T."/>
            <person name="Peeters S.H."/>
            <person name="Heuer A."/>
            <person name="Rast P."/>
            <person name="Oberbeckmann S."/>
            <person name="Bunk B."/>
            <person name="Jeske O."/>
            <person name="Meyerdierks A."/>
            <person name="Storesund J.E."/>
            <person name="Kallscheuer N."/>
            <person name="Luecker S."/>
            <person name="Lage O.M."/>
            <person name="Pohl T."/>
            <person name="Merkel B.J."/>
            <person name="Hornburger P."/>
            <person name="Mueller R.-W."/>
            <person name="Bruemmer F."/>
            <person name="Labrenz M."/>
            <person name="Spormann A.M."/>
            <person name="Op den Camp H."/>
            <person name="Overmann J."/>
            <person name="Amann R."/>
            <person name="Jetten M.S.M."/>
            <person name="Mascher T."/>
            <person name="Medema M.H."/>
            <person name="Devos D.P."/>
            <person name="Kaster A.-K."/>
            <person name="Ovreas L."/>
            <person name="Rohde M."/>
            <person name="Galperin M.Y."/>
            <person name="Jogler C."/>
        </authorList>
    </citation>
    <scope>NUCLEOTIDE SEQUENCE [LARGE SCALE GENOMIC DNA]</scope>
    <source>
        <strain evidence="1 2">Enr10</strain>
    </source>
</reference>
<dbReference type="PANTHER" id="PTHR43384">
    <property type="entry name" value="SEPTUM SITE-DETERMINING PROTEIN MIND HOMOLOG, CHLOROPLASTIC-RELATED"/>
    <property type="match status" value="1"/>
</dbReference>
<dbReference type="GO" id="GO:0051782">
    <property type="term" value="P:negative regulation of cell division"/>
    <property type="evidence" value="ECO:0007669"/>
    <property type="project" value="TreeGrafter"/>
</dbReference>
<dbReference type="PANTHER" id="PTHR43384:SF4">
    <property type="entry name" value="CELLULOSE BIOSYNTHESIS PROTEIN BCSQ-RELATED"/>
    <property type="match status" value="1"/>
</dbReference>
<dbReference type="InterPro" id="IPR027417">
    <property type="entry name" value="P-loop_NTPase"/>
</dbReference>
<dbReference type="GO" id="GO:0005524">
    <property type="term" value="F:ATP binding"/>
    <property type="evidence" value="ECO:0007669"/>
    <property type="project" value="TreeGrafter"/>
</dbReference>
<evidence type="ECO:0000313" key="2">
    <source>
        <dbReference type="Proteomes" id="UP000315647"/>
    </source>
</evidence>
<dbReference type="GO" id="GO:0009898">
    <property type="term" value="C:cytoplasmic side of plasma membrane"/>
    <property type="evidence" value="ECO:0007669"/>
    <property type="project" value="TreeGrafter"/>
</dbReference>
<dbReference type="SUPFAM" id="SSF52540">
    <property type="entry name" value="P-loop containing nucleoside triphosphate hydrolases"/>
    <property type="match status" value="1"/>
</dbReference>
<dbReference type="GO" id="GO:0005829">
    <property type="term" value="C:cytosol"/>
    <property type="evidence" value="ECO:0007669"/>
    <property type="project" value="TreeGrafter"/>
</dbReference>
<accession>A0A517QDP0</accession>
<dbReference type="Pfam" id="PF10609">
    <property type="entry name" value="ParA"/>
    <property type="match status" value="2"/>
</dbReference>
<dbReference type="EMBL" id="CP037421">
    <property type="protein sequence ID" value="QDT29748.1"/>
    <property type="molecule type" value="Genomic_DNA"/>
</dbReference>
<dbReference type="AlphaFoldDB" id="A0A517QDP0"/>
<dbReference type="GO" id="GO:0016887">
    <property type="term" value="F:ATP hydrolysis activity"/>
    <property type="evidence" value="ECO:0007669"/>
    <property type="project" value="TreeGrafter"/>
</dbReference>